<keyword evidence="5 6" id="KW-0009">Actin-binding</keyword>
<dbReference type="AlphaFoldDB" id="A0A024G5Q8"/>
<dbReference type="GO" id="GO:0000146">
    <property type="term" value="F:microfilament motor activity"/>
    <property type="evidence" value="ECO:0007669"/>
    <property type="project" value="TreeGrafter"/>
</dbReference>
<dbReference type="GO" id="GO:0005737">
    <property type="term" value="C:cytoplasm"/>
    <property type="evidence" value="ECO:0007669"/>
    <property type="project" value="TreeGrafter"/>
</dbReference>
<dbReference type="InterPro" id="IPR027417">
    <property type="entry name" value="P-loop_NTPase"/>
</dbReference>
<name>A0A024G5Q8_9STRA</name>
<comment type="similarity">
    <text evidence="6">Belongs to the TRAFAC class myosin-kinesin ATPase superfamily. Myosin family.</text>
</comment>
<dbReference type="InterPro" id="IPR036961">
    <property type="entry name" value="Kinesin_motor_dom_sf"/>
</dbReference>
<evidence type="ECO:0000256" key="6">
    <source>
        <dbReference type="PROSITE-ProRule" id="PRU00782"/>
    </source>
</evidence>
<dbReference type="EMBL" id="CAIX01000028">
    <property type="protein sequence ID" value="CCI41987.1"/>
    <property type="molecule type" value="Genomic_DNA"/>
</dbReference>
<dbReference type="GO" id="GO:0005524">
    <property type="term" value="F:ATP binding"/>
    <property type="evidence" value="ECO:0007669"/>
    <property type="project" value="UniProtKB-KW"/>
</dbReference>
<evidence type="ECO:0000313" key="9">
    <source>
        <dbReference type="Proteomes" id="UP000053237"/>
    </source>
</evidence>
<dbReference type="InterPro" id="IPR001609">
    <property type="entry name" value="Myosin_head_motor_dom-like"/>
</dbReference>
<evidence type="ECO:0000256" key="2">
    <source>
        <dbReference type="ARBA" id="ARBA00022840"/>
    </source>
</evidence>
<evidence type="ECO:0000256" key="3">
    <source>
        <dbReference type="ARBA" id="ARBA00023123"/>
    </source>
</evidence>
<dbReference type="Pfam" id="PF00063">
    <property type="entry name" value="Myosin_head"/>
    <property type="match status" value="1"/>
</dbReference>
<dbReference type="PROSITE" id="PS51456">
    <property type="entry name" value="MYOSIN_MOTOR"/>
    <property type="match status" value="1"/>
</dbReference>
<dbReference type="InParanoid" id="A0A024G5Q8"/>
<dbReference type="GO" id="GO:0007015">
    <property type="term" value="P:actin filament organization"/>
    <property type="evidence" value="ECO:0007669"/>
    <property type="project" value="TreeGrafter"/>
</dbReference>
<keyword evidence="9" id="KW-1185">Reference proteome</keyword>
<keyword evidence="1" id="KW-0547">Nucleotide-binding</keyword>
<dbReference type="GO" id="GO:0006897">
    <property type="term" value="P:endocytosis"/>
    <property type="evidence" value="ECO:0007669"/>
    <property type="project" value="TreeGrafter"/>
</dbReference>
<evidence type="ECO:0000256" key="1">
    <source>
        <dbReference type="ARBA" id="ARBA00022741"/>
    </source>
</evidence>
<feature type="region of interest" description="Actin-binding" evidence="6">
    <location>
        <begin position="102"/>
        <end position="124"/>
    </location>
</feature>
<dbReference type="Gene3D" id="1.20.58.530">
    <property type="match status" value="1"/>
</dbReference>
<comment type="caution">
    <text evidence="8">The sequence shown here is derived from an EMBL/GenBank/DDBJ whole genome shotgun (WGS) entry which is preliminary data.</text>
</comment>
<gene>
    <name evidence="8" type="ORF">BN9_027710</name>
</gene>
<evidence type="ECO:0000256" key="5">
    <source>
        <dbReference type="ARBA" id="ARBA00023203"/>
    </source>
</evidence>
<dbReference type="Gene3D" id="3.40.850.10">
    <property type="entry name" value="Kinesin motor domain"/>
    <property type="match status" value="1"/>
</dbReference>
<evidence type="ECO:0000259" key="7">
    <source>
        <dbReference type="PROSITE" id="PS51456"/>
    </source>
</evidence>
<keyword evidence="4" id="KW-0505">Motor protein</keyword>
<dbReference type="PANTHER" id="PTHR13140">
    <property type="entry name" value="MYOSIN"/>
    <property type="match status" value="1"/>
</dbReference>
<keyword evidence="2" id="KW-0067">ATP-binding</keyword>
<dbReference type="GO" id="GO:0051015">
    <property type="term" value="F:actin filament binding"/>
    <property type="evidence" value="ECO:0007669"/>
    <property type="project" value="TreeGrafter"/>
</dbReference>
<accession>A0A024G5Q8</accession>
<dbReference type="SUPFAM" id="SSF52540">
    <property type="entry name" value="P-loop containing nucleoside triphosphate hydrolases"/>
    <property type="match status" value="1"/>
</dbReference>
<dbReference type="Proteomes" id="UP000053237">
    <property type="component" value="Unassembled WGS sequence"/>
</dbReference>
<evidence type="ECO:0000256" key="4">
    <source>
        <dbReference type="ARBA" id="ARBA00023175"/>
    </source>
</evidence>
<proteinExistence type="inferred from homology"/>
<reference evidence="8 9" key="1">
    <citation type="submission" date="2012-05" db="EMBL/GenBank/DDBJ databases">
        <title>Recombination and specialization in a pathogen metapopulation.</title>
        <authorList>
            <person name="Gardiner A."/>
            <person name="Kemen E."/>
            <person name="Schultz-Larsen T."/>
            <person name="MacLean D."/>
            <person name="Van Oosterhout C."/>
            <person name="Jones J.D.G."/>
        </authorList>
    </citation>
    <scope>NUCLEOTIDE SEQUENCE [LARGE SCALE GENOMIC DNA]</scope>
    <source>
        <strain evidence="8 9">Ac Nc2</strain>
    </source>
</reference>
<organism evidence="8 9">
    <name type="scientific">Albugo candida</name>
    <dbReference type="NCBI Taxonomy" id="65357"/>
    <lineage>
        <taxon>Eukaryota</taxon>
        <taxon>Sar</taxon>
        <taxon>Stramenopiles</taxon>
        <taxon>Oomycota</taxon>
        <taxon>Peronosporomycetes</taxon>
        <taxon>Albuginales</taxon>
        <taxon>Albuginaceae</taxon>
        <taxon>Albugo</taxon>
    </lineage>
</organism>
<feature type="domain" description="Myosin motor" evidence="7">
    <location>
        <begin position="1"/>
        <end position="138"/>
    </location>
</feature>
<sequence length="138" mass="15783">MHSQEGEAIDKTFLDKVTSTHQNHPHFAKRGEDFGIRHYAGTVQYHTHGFGDTNKGAVSPELYSMFRYLFPASVMEEEEKRSSNRRKQMAAPTAGSKIRTQCEALIQTLMECSPHHVRCLKSNDQKQANYFDDGRVLH</sequence>
<dbReference type="STRING" id="65357.A0A024G5Q8"/>
<comment type="caution">
    <text evidence="6">Lacks conserved residue(s) required for the propagation of feature annotation.</text>
</comment>
<protein>
    <recommendedName>
        <fullName evidence="7">Myosin motor domain-containing protein</fullName>
    </recommendedName>
</protein>
<evidence type="ECO:0000313" key="8">
    <source>
        <dbReference type="EMBL" id="CCI41987.1"/>
    </source>
</evidence>
<dbReference type="GO" id="GO:0005886">
    <property type="term" value="C:plasma membrane"/>
    <property type="evidence" value="ECO:0007669"/>
    <property type="project" value="TreeGrafter"/>
</dbReference>
<dbReference type="OrthoDB" id="6108017at2759"/>
<dbReference type="GO" id="GO:0016459">
    <property type="term" value="C:myosin complex"/>
    <property type="evidence" value="ECO:0007669"/>
    <property type="project" value="UniProtKB-KW"/>
</dbReference>
<dbReference type="PANTHER" id="PTHR13140:SF729">
    <property type="entry name" value="UNCONVENTIONAL MYOSIN-IE"/>
    <property type="match status" value="1"/>
</dbReference>
<keyword evidence="3 6" id="KW-0518">Myosin</keyword>